<dbReference type="HOGENOM" id="CLU_022610_2_2_1"/>
<protein>
    <recommendedName>
        <fullName evidence="10">tRNA (guanine(37)-N1)-methyltransferase</fullName>
        <ecNumber evidence="10">2.1.1.228</ecNumber>
    </recommendedName>
    <alternativeName>
        <fullName evidence="10">M1G-methyltransferase</fullName>
    </alternativeName>
    <alternativeName>
        <fullName evidence="10">tRNA [GM37] methyltransferase</fullName>
    </alternativeName>
    <alternativeName>
        <fullName evidence="10">tRNA methyltransferase 5</fullName>
    </alternativeName>
</protein>
<dbReference type="SUPFAM" id="SSF53335">
    <property type="entry name" value="S-adenosyl-L-methionine-dependent methyltransferases"/>
    <property type="match status" value="1"/>
</dbReference>
<dbReference type="Proteomes" id="UP000005666">
    <property type="component" value="Chromosome 4"/>
</dbReference>
<evidence type="ECO:0000259" key="11">
    <source>
        <dbReference type="PROSITE" id="PS51684"/>
    </source>
</evidence>
<dbReference type="PANTHER" id="PTHR23245:SF36">
    <property type="entry name" value="TRNA (GUANINE(37)-N1)-METHYLTRANSFERASE"/>
    <property type="match status" value="1"/>
</dbReference>
<dbReference type="GO" id="GO:0005634">
    <property type="term" value="C:nucleus"/>
    <property type="evidence" value="ECO:0007669"/>
    <property type="project" value="UniProtKB-SubCell"/>
</dbReference>
<dbReference type="GO" id="GO:0002939">
    <property type="term" value="P:tRNA N1-guanine methylation"/>
    <property type="evidence" value="ECO:0007669"/>
    <property type="project" value="EnsemblFungi"/>
</dbReference>
<comment type="similarity">
    <text evidence="1">Belongs to the class I-like SAM-binding methyltransferase superfamily. TRM5/TYW2 family.</text>
</comment>
<evidence type="ECO:0000256" key="5">
    <source>
        <dbReference type="ARBA" id="ARBA00022691"/>
    </source>
</evidence>
<dbReference type="InterPro" id="IPR056744">
    <property type="entry name" value="TRM5/TYW2-like_N"/>
</dbReference>
<keyword evidence="4 10" id="KW-0808">Transferase</keyword>
<organism evidence="12 13">
    <name type="scientific">Tetrapisispora phaffii (strain ATCC 24235 / CBS 4417 / NBRC 1672 / NRRL Y-8282 / UCD 70-5)</name>
    <name type="common">Yeast</name>
    <name type="synonym">Fabospora phaffii</name>
    <dbReference type="NCBI Taxonomy" id="1071381"/>
    <lineage>
        <taxon>Eukaryota</taxon>
        <taxon>Fungi</taxon>
        <taxon>Dikarya</taxon>
        <taxon>Ascomycota</taxon>
        <taxon>Saccharomycotina</taxon>
        <taxon>Saccharomycetes</taxon>
        <taxon>Saccharomycetales</taxon>
        <taxon>Saccharomycetaceae</taxon>
        <taxon>Tetrapisispora</taxon>
    </lineage>
</organism>
<keyword evidence="6 10" id="KW-0819">tRNA processing</keyword>
<feature type="binding site" evidence="10">
    <location>
        <begin position="346"/>
        <end position="347"/>
    </location>
    <ligand>
        <name>S-adenosyl-L-methionine</name>
        <dbReference type="ChEBI" id="CHEBI:59789"/>
    </ligand>
</feature>
<evidence type="ECO:0000256" key="1">
    <source>
        <dbReference type="ARBA" id="ARBA00009775"/>
    </source>
</evidence>
<evidence type="ECO:0000256" key="4">
    <source>
        <dbReference type="ARBA" id="ARBA00022679"/>
    </source>
</evidence>
<evidence type="ECO:0000313" key="13">
    <source>
        <dbReference type="Proteomes" id="UP000005666"/>
    </source>
</evidence>
<sequence length="529" mass="60815">MLSNWTRKVSIASVKYNQIVRNSTMSLQTMFKYSPPVDRNMKVLDRSYFVTKIPLCVVKFSDPRNISVFAKDFKSDILRIPRIPHVVKLDKEQGLNEIATQSALNENKKVKTLACDNGIIPKGVLLNESIKEIKDIDSKLSPGALEFLKTTNAEILPYEYILDYDFWKSEEILRSVLPEEFLDEIPTGFTITGHVAHLNLRKEFKPFDALIGQVILDKNNKIECVVDKVSSIATKFRTFPMKIIAGTTDNLVVEQKESNCTFSFDFSKVYWNSRLHTEHDRLVTQYFKPEQVICDVFGGVGPFSIPAGKKECIVLANDLNPESYKYLLENIRLNKVEELVKPFNCDGGEFITESVKFLNNLRNETDTHTIKVPIKRSNNNRKKIRHKAQTEGSAAETVATHKDIQVPLQIHHYIMNLPDSAIEFLGRFNGVFDEFRNLVTSEEDVNEIEMPWVHVHCFEKYGNDETELSDEEIQGRVHDRIIKSLNTTKEILPVNQLNFHLVRKVSPTKPMFCVSFKLPKEIAYTKYNK</sequence>
<dbReference type="GO" id="GO:0052906">
    <property type="term" value="F:tRNA (guanine(37)-N1)-methyltransferase activity"/>
    <property type="evidence" value="ECO:0007669"/>
    <property type="project" value="UniProtKB-UniRule"/>
</dbReference>
<dbReference type="InterPro" id="IPR030382">
    <property type="entry name" value="MeTrfase_TRM5/TYW2"/>
</dbReference>
<evidence type="ECO:0000256" key="2">
    <source>
        <dbReference type="ARBA" id="ARBA00022490"/>
    </source>
</evidence>
<keyword evidence="3 10" id="KW-0489">Methyltransferase</keyword>
<dbReference type="HAMAP" id="MF_03152">
    <property type="entry name" value="TRM5"/>
    <property type="match status" value="1"/>
</dbReference>
<evidence type="ECO:0000256" key="10">
    <source>
        <dbReference type="HAMAP-Rule" id="MF_03152"/>
    </source>
</evidence>
<evidence type="ECO:0000256" key="3">
    <source>
        <dbReference type="ARBA" id="ARBA00022603"/>
    </source>
</evidence>
<evidence type="ECO:0000313" key="12">
    <source>
        <dbReference type="EMBL" id="CCE62842.1"/>
    </source>
</evidence>
<comment type="subunit">
    <text evidence="10">Monomer.</text>
</comment>
<keyword evidence="13" id="KW-1185">Reference proteome</keyword>
<keyword evidence="5 10" id="KW-0949">S-adenosyl-L-methionine</keyword>
<dbReference type="FunFam" id="3.30.300.110:FF:000001">
    <property type="entry name" value="tRNA (guanine(37)-N1)-methyltransferase"/>
    <property type="match status" value="1"/>
</dbReference>
<dbReference type="STRING" id="1071381.G8BSM1"/>
<dbReference type="InterPro" id="IPR029063">
    <property type="entry name" value="SAM-dependent_MTases_sf"/>
</dbReference>
<dbReference type="EC" id="2.1.1.228" evidence="10"/>
<dbReference type="OrthoDB" id="408788at2759"/>
<evidence type="ECO:0000256" key="9">
    <source>
        <dbReference type="ARBA" id="ARBA00047783"/>
    </source>
</evidence>
<dbReference type="KEGG" id="tpf:TPHA_0D02040"/>
<dbReference type="GeneID" id="11531094"/>
<keyword evidence="7 10" id="KW-0496">Mitochondrion</keyword>
<feature type="domain" description="SAM-dependent methyltransferase TRM5/TYW2-type" evidence="11">
    <location>
        <begin position="189"/>
        <end position="520"/>
    </location>
</feature>
<dbReference type="Pfam" id="PF02475">
    <property type="entry name" value="TRM5-TYW2_MTfase"/>
    <property type="match status" value="1"/>
</dbReference>
<evidence type="ECO:0000256" key="6">
    <source>
        <dbReference type="ARBA" id="ARBA00022694"/>
    </source>
</evidence>
<evidence type="ECO:0000256" key="7">
    <source>
        <dbReference type="ARBA" id="ARBA00023128"/>
    </source>
</evidence>
<accession>G8BSM1</accession>
<dbReference type="InterPro" id="IPR056743">
    <property type="entry name" value="TRM5-TYW2-like_MTfase"/>
</dbReference>
<dbReference type="InterPro" id="IPR025792">
    <property type="entry name" value="tRNA_Gua_MeTrfase_euk"/>
</dbReference>
<dbReference type="EMBL" id="HE612859">
    <property type="protein sequence ID" value="CCE62842.1"/>
    <property type="molecule type" value="Genomic_DNA"/>
</dbReference>
<reference evidence="12 13" key="1">
    <citation type="journal article" date="2011" name="Proc. Natl. Acad. Sci. U.S.A.">
        <title>Evolutionary erosion of yeast sex chromosomes by mating-type switching accidents.</title>
        <authorList>
            <person name="Gordon J.L."/>
            <person name="Armisen D."/>
            <person name="Proux-Wera E."/>
            <person name="Oheigeartaigh S.S."/>
            <person name="Byrne K.P."/>
            <person name="Wolfe K.H."/>
        </authorList>
    </citation>
    <scope>NUCLEOTIDE SEQUENCE [LARGE SCALE GENOMIC DNA]</scope>
    <source>
        <strain evidence="13">ATCC 24235 / CBS 4417 / NBRC 1672 / NRRL Y-8282 / UCD 70-5</strain>
    </source>
</reference>
<dbReference type="PROSITE" id="PS51684">
    <property type="entry name" value="SAM_MT_TRM5_TYW2"/>
    <property type="match status" value="1"/>
</dbReference>
<dbReference type="GO" id="GO:0070901">
    <property type="term" value="P:mitochondrial tRNA methylation"/>
    <property type="evidence" value="ECO:0007669"/>
    <property type="project" value="EnsemblFungi"/>
</dbReference>
<dbReference type="RefSeq" id="XP_003685276.1">
    <property type="nucleotide sequence ID" value="XM_003685228.1"/>
</dbReference>
<keyword evidence="2 10" id="KW-0963">Cytoplasm</keyword>
<comment type="function">
    <text evidence="10">Specifically methylates the N1 position of guanosine-37 in various cytoplasmic and mitochondrial tRNAs. Methylation is not dependent on the nature of the nucleoside 5' of the target nucleoside. This is the first step in the biosynthesis of wybutosine (yW), a modified base adjacent to the anticodon of tRNAs and required for accurate decoding.</text>
</comment>
<dbReference type="Gene3D" id="3.40.50.150">
    <property type="entry name" value="Vaccinia Virus protein VP39"/>
    <property type="match status" value="1"/>
</dbReference>
<dbReference type="Gene3D" id="3.30.300.110">
    <property type="entry name" value="Met-10+ protein-like domains"/>
    <property type="match status" value="1"/>
</dbReference>
<dbReference type="PANTHER" id="PTHR23245">
    <property type="entry name" value="TRNA METHYLTRANSFERASE"/>
    <property type="match status" value="1"/>
</dbReference>
<name>G8BSM1_TETPH</name>
<feature type="binding site" evidence="10">
    <location>
        <position position="416"/>
    </location>
    <ligand>
        <name>S-adenosyl-L-methionine</name>
        <dbReference type="ChEBI" id="CHEBI:59789"/>
    </ligand>
</feature>
<gene>
    <name evidence="12" type="primary">TPHA0D02040</name>
    <name evidence="10" type="synonym">TRM5</name>
    <name evidence="12" type="ordered locus">TPHA_0D02040</name>
</gene>
<feature type="binding site" evidence="10">
    <location>
        <position position="279"/>
    </location>
    <ligand>
        <name>S-adenosyl-L-methionine</name>
        <dbReference type="ChEBI" id="CHEBI:59789"/>
    </ligand>
</feature>
<dbReference type="Pfam" id="PF25133">
    <property type="entry name" value="TYW2_N_2"/>
    <property type="match status" value="1"/>
</dbReference>
<dbReference type="eggNOG" id="KOG2078">
    <property type="taxonomic scope" value="Eukaryota"/>
</dbReference>
<keyword evidence="8 10" id="KW-0539">Nucleus</keyword>
<comment type="similarity">
    <text evidence="10">Belongs to the TRM5 / TYW2 family.</text>
</comment>
<proteinExistence type="inferred from homology"/>
<feature type="binding site" evidence="10">
    <location>
        <begin position="318"/>
        <end position="319"/>
    </location>
    <ligand>
        <name>S-adenosyl-L-methionine</name>
        <dbReference type="ChEBI" id="CHEBI:59789"/>
    </ligand>
</feature>
<evidence type="ECO:0000256" key="8">
    <source>
        <dbReference type="ARBA" id="ARBA00023242"/>
    </source>
</evidence>
<comment type="catalytic activity">
    <reaction evidence="9 10">
        <text>guanosine(37) in tRNA + S-adenosyl-L-methionine = N(1)-methylguanosine(37) in tRNA + S-adenosyl-L-homocysteine + H(+)</text>
        <dbReference type="Rhea" id="RHEA:36899"/>
        <dbReference type="Rhea" id="RHEA-COMP:10145"/>
        <dbReference type="Rhea" id="RHEA-COMP:10147"/>
        <dbReference type="ChEBI" id="CHEBI:15378"/>
        <dbReference type="ChEBI" id="CHEBI:57856"/>
        <dbReference type="ChEBI" id="CHEBI:59789"/>
        <dbReference type="ChEBI" id="CHEBI:73542"/>
        <dbReference type="ChEBI" id="CHEBI:74269"/>
        <dbReference type="EC" id="2.1.1.228"/>
    </reaction>
</comment>
<dbReference type="AlphaFoldDB" id="G8BSM1"/>
<comment type="subcellular location">
    <subcellularLocation>
        <location evidence="10">Mitochondrion matrix</location>
    </subcellularLocation>
    <subcellularLocation>
        <location evidence="10">Nucleus</location>
    </subcellularLocation>
    <subcellularLocation>
        <location evidence="10">Cytoplasm</location>
    </subcellularLocation>
    <text evidence="10">Predominantly in the mitochondria and in the nucleus.</text>
</comment>
<dbReference type="GO" id="GO:0005759">
    <property type="term" value="C:mitochondrial matrix"/>
    <property type="evidence" value="ECO:0007669"/>
    <property type="project" value="UniProtKB-SubCell"/>
</dbReference>
<dbReference type="OMA" id="VGSHSQF"/>